<proteinExistence type="predicted"/>
<dbReference type="InterPro" id="IPR015422">
    <property type="entry name" value="PyrdxlP-dep_Trfase_small"/>
</dbReference>
<comment type="caution">
    <text evidence="1">The sequence shown here is derived from an EMBL/GenBank/DDBJ whole genome shotgun (WGS) entry which is preliminary data.</text>
</comment>
<accession>A0A401QUY5</accession>
<dbReference type="Gene3D" id="3.90.1150.10">
    <property type="entry name" value="Aspartate Aminotransferase, domain 1"/>
    <property type="match status" value="1"/>
</dbReference>
<reference evidence="1 2" key="1">
    <citation type="journal article" date="2019" name="Microbiol. Resour. Announc.">
        <title>Draft Genome Sequence of the Most Traditional epsilon-Poly-l-Lysine Producer, Streptomyces albulus NBRC14147.</title>
        <authorList>
            <person name="Yamanaka K."/>
            <person name="Hamano Y."/>
        </authorList>
    </citation>
    <scope>NUCLEOTIDE SEQUENCE [LARGE SCALE GENOMIC DNA]</scope>
    <source>
        <strain evidence="1 2">NBRC 14147</strain>
    </source>
</reference>
<evidence type="ECO:0000313" key="1">
    <source>
        <dbReference type="EMBL" id="GCB89187.1"/>
    </source>
</evidence>
<dbReference type="RefSeq" id="WP_016573829.1">
    <property type="nucleotide sequence ID" value="NZ_BHXC01000006.1"/>
</dbReference>
<dbReference type="AlphaFoldDB" id="A0A401QUY5"/>
<sequence length="85" mass="8750">MAGSAALDHWTDPHFTDHAAKLAAAIRISLGNITTALPAGVAEVVGNGAMSGLRFTDARNADGARRALLRAGSSRALLVGSARRR</sequence>
<organism evidence="1 2">
    <name type="scientific">Streptomyces noursei</name>
    <name type="common">Streptomyces albulus</name>
    <dbReference type="NCBI Taxonomy" id="1971"/>
    <lineage>
        <taxon>Bacteria</taxon>
        <taxon>Bacillati</taxon>
        <taxon>Actinomycetota</taxon>
        <taxon>Actinomycetes</taxon>
        <taxon>Kitasatosporales</taxon>
        <taxon>Streptomycetaceae</taxon>
        <taxon>Streptomyces</taxon>
    </lineage>
</organism>
<dbReference type="Proteomes" id="UP000288351">
    <property type="component" value="Unassembled WGS sequence"/>
</dbReference>
<name>A0A401QUY5_STRNR</name>
<protein>
    <submittedName>
        <fullName evidence="1">Uncharacterized protein</fullName>
    </submittedName>
</protein>
<dbReference type="EMBL" id="BHXC01000006">
    <property type="protein sequence ID" value="GCB89187.1"/>
    <property type="molecule type" value="Genomic_DNA"/>
</dbReference>
<gene>
    <name evidence="1" type="ORF">SALB_01861</name>
</gene>
<evidence type="ECO:0000313" key="2">
    <source>
        <dbReference type="Proteomes" id="UP000288351"/>
    </source>
</evidence>